<protein>
    <recommendedName>
        <fullName evidence="3">Type II toxin-antitoxin system HicB family antitoxin</fullName>
    </recommendedName>
</protein>
<sequence length="170" mass="18775">MKYPVLIEMASENGLWRGFAPDFEKLEAEAGTPELLLTELGEVLARRLELLHEAGETEPEPMPLECVPMPESFHDWRLALVEPRGGAEIIYPCDLLRVMGSDALILTCNTPSLSFMGESLEDVKRAMSEGIKAVLETRMKEGKSLSTLLPFPEPIGMRSPDVVLIPVAVL</sequence>
<dbReference type="AlphaFoldDB" id="A0AAI9SE34"/>
<keyword evidence="2" id="KW-1185">Reference proteome</keyword>
<dbReference type="InterPro" id="IPR035069">
    <property type="entry name" value="TTHA1013/TTHA0281-like"/>
</dbReference>
<dbReference type="Gene3D" id="3.30.160.250">
    <property type="match status" value="1"/>
</dbReference>
<evidence type="ECO:0000313" key="2">
    <source>
        <dbReference type="Proteomes" id="UP000469462"/>
    </source>
</evidence>
<dbReference type="RefSeq" id="WP_139687867.1">
    <property type="nucleotide sequence ID" value="NZ_WEHW01000001.1"/>
</dbReference>
<accession>A0AAI9SE34</accession>
<dbReference type="EMBL" id="WEHW01000001">
    <property type="protein sequence ID" value="KAB7652905.1"/>
    <property type="molecule type" value="Genomic_DNA"/>
</dbReference>
<proteinExistence type="predicted"/>
<dbReference type="Proteomes" id="UP000469462">
    <property type="component" value="Unassembled WGS sequence"/>
</dbReference>
<dbReference type="SUPFAM" id="SSF143100">
    <property type="entry name" value="TTHA1013/TTHA0281-like"/>
    <property type="match status" value="1"/>
</dbReference>
<name>A0AAI9SE34_9BURK</name>
<organism evidence="1 2">
    <name type="scientific">Sutterella seckii</name>
    <dbReference type="NCBI Taxonomy" id="1944635"/>
    <lineage>
        <taxon>Bacteria</taxon>
        <taxon>Pseudomonadati</taxon>
        <taxon>Pseudomonadota</taxon>
        <taxon>Betaproteobacteria</taxon>
        <taxon>Burkholderiales</taxon>
        <taxon>Sutterellaceae</taxon>
        <taxon>Sutterella</taxon>
    </lineage>
</organism>
<evidence type="ECO:0000313" key="1">
    <source>
        <dbReference type="EMBL" id="KAB7652905.1"/>
    </source>
</evidence>
<reference evidence="1 2" key="1">
    <citation type="submission" date="2019-10" db="EMBL/GenBank/DDBJ databases">
        <title>Genome diversity of Sutterella seckii.</title>
        <authorList>
            <person name="Chaplin A.V."/>
            <person name="Sokolova S.R."/>
            <person name="Mosin K.A."/>
            <person name="Ivanova E.L."/>
            <person name="Kochetkova T.O."/>
            <person name="Goltsov A.Y."/>
            <person name="Trofimov D.Y."/>
            <person name="Efimov B.A."/>
        </authorList>
    </citation>
    <scope>NUCLEOTIDE SEQUENCE [LARGE SCALE GENOMIC DNA]</scope>
    <source>
        <strain evidence="1 2">ASD3426</strain>
    </source>
</reference>
<comment type="caution">
    <text evidence="1">The sequence shown here is derived from an EMBL/GenBank/DDBJ whole genome shotgun (WGS) entry which is preliminary data.</text>
</comment>
<gene>
    <name evidence="1" type="ORF">GBM96_00755</name>
</gene>
<evidence type="ECO:0008006" key="3">
    <source>
        <dbReference type="Google" id="ProtNLM"/>
    </source>
</evidence>